<proteinExistence type="predicted"/>
<keyword evidence="1" id="KW-1133">Transmembrane helix</keyword>
<reference evidence="2 3" key="1">
    <citation type="journal article" date="2014" name="Genome Biol. Evol.">
        <title>The genome of the myxosporean Thelohanellus kitauei shows adaptations to nutrient acquisition within its fish host.</title>
        <authorList>
            <person name="Yang Y."/>
            <person name="Xiong J."/>
            <person name="Zhou Z."/>
            <person name="Huo F."/>
            <person name="Miao W."/>
            <person name="Ran C."/>
            <person name="Liu Y."/>
            <person name="Zhang J."/>
            <person name="Feng J."/>
            <person name="Wang M."/>
            <person name="Wang M."/>
            <person name="Wang L."/>
            <person name="Yao B."/>
        </authorList>
    </citation>
    <scope>NUCLEOTIDE SEQUENCE [LARGE SCALE GENOMIC DNA]</scope>
    <source>
        <strain evidence="2">Wuqing</strain>
    </source>
</reference>
<keyword evidence="1" id="KW-0472">Membrane</keyword>
<gene>
    <name evidence="2" type="ORF">RF11_06267</name>
</gene>
<evidence type="ECO:0000313" key="2">
    <source>
        <dbReference type="EMBL" id="KII63351.1"/>
    </source>
</evidence>
<accession>A0A0C2MNY3</accession>
<protein>
    <submittedName>
        <fullName evidence="2">Uncharacterized protein</fullName>
    </submittedName>
</protein>
<comment type="caution">
    <text evidence="2">The sequence shown here is derived from an EMBL/GenBank/DDBJ whole genome shotgun (WGS) entry which is preliminary data.</text>
</comment>
<keyword evidence="1" id="KW-0812">Transmembrane</keyword>
<evidence type="ECO:0000313" key="3">
    <source>
        <dbReference type="Proteomes" id="UP000031668"/>
    </source>
</evidence>
<dbReference type="Proteomes" id="UP000031668">
    <property type="component" value="Unassembled WGS sequence"/>
</dbReference>
<sequence>MYYFVLLLYRFTYSYLPQLLKDVFSRQELEPGQLNHVLNKLANFVIYQGNCDIPIFASNYFSWPDYFIDGDYFKGSDKYKLNFFAVQCELNRLKGDFISFKNIIENSPQASEIKDLVRKVTQRYSGSKEQLIENVHKSLCRKDNSCVWTRDFFLNLAVSCYASLYARDYVDPGHETKHPTGFQIHENRDDFVFIGVVLYALALSVVIAFLIKYCVILYRIRRNNSYNVLR</sequence>
<organism evidence="2 3">
    <name type="scientific">Thelohanellus kitauei</name>
    <name type="common">Myxosporean</name>
    <dbReference type="NCBI Taxonomy" id="669202"/>
    <lineage>
        <taxon>Eukaryota</taxon>
        <taxon>Metazoa</taxon>
        <taxon>Cnidaria</taxon>
        <taxon>Myxozoa</taxon>
        <taxon>Myxosporea</taxon>
        <taxon>Bivalvulida</taxon>
        <taxon>Platysporina</taxon>
        <taxon>Myxobolidae</taxon>
        <taxon>Thelohanellus</taxon>
    </lineage>
</organism>
<keyword evidence="3" id="KW-1185">Reference proteome</keyword>
<dbReference type="EMBL" id="JWZT01004691">
    <property type="protein sequence ID" value="KII63351.1"/>
    <property type="molecule type" value="Genomic_DNA"/>
</dbReference>
<dbReference type="AlphaFoldDB" id="A0A0C2MNY3"/>
<evidence type="ECO:0000256" key="1">
    <source>
        <dbReference type="SAM" id="Phobius"/>
    </source>
</evidence>
<feature type="transmembrane region" description="Helical" evidence="1">
    <location>
        <begin position="191"/>
        <end position="215"/>
    </location>
</feature>
<name>A0A0C2MNY3_THEKT</name>